<dbReference type="SUPFAM" id="SSF52833">
    <property type="entry name" value="Thioredoxin-like"/>
    <property type="match status" value="1"/>
</dbReference>
<dbReference type="CDD" id="cd03056">
    <property type="entry name" value="GST_N_4"/>
    <property type="match status" value="1"/>
</dbReference>
<name>A0A246WPU3_9BURK</name>
<accession>A0A246WPU3</accession>
<dbReference type="GO" id="GO:0016740">
    <property type="term" value="F:transferase activity"/>
    <property type="evidence" value="ECO:0007669"/>
    <property type="project" value="UniProtKB-KW"/>
</dbReference>
<dbReference type="Gene3D" id="3.40.30.10">
    <property type="entry name" value="Glutaredoxin"/>
    <property type="match status" value="1"/>
</dbReference>
<dbReference type="Pfam" id="PF13417">
    <property type="entry name" value="GST_N_3"/>
    <property type="match status" value="1"/>
</dbReference>
<dbReference type="SFLD" id="SFLDS00019">
    <property type="entry name" value="Glutathione_Transferase_(cytos"/>
    <property type="match status" value="1"/>
</dbReference>
<keyword evidence="2 5" id="KW-0808">Transferase</keyword>
<protein>
    <submittedName>
        <fullName evidence="5">Glutathione S-transferase</fullName>
    </submittedName>
</protein>
<reference evidence="5 6" key="1">
    <citation type="submission" date="2017-06" db="EMBL/GenBank/DDBJ databases">
        <title>Herbaspirillum phytohormonus sp. nov., isolated from the root nodule of Robinia pseudoacacia in lead-zinc mine.</title>
        <authorList>
            <person name="Fan M."/>
            <person name="Lin Y."/>
        </authorList>
    </citation>
    <scope>NUCLEOTIDE SEQUENCE [LARGE SCALE GENOMIC DNA]</scope>
    <source>
        <strain evidence="5 6">HZ10</strain>
    </source>
</reference>
<comment type="similarity">
    <text evidence="1">Belongs to the GST superfamily.</text>
</comment>
<dbReference type="InterPro" id="IPR010987">
    <property type="entry name" value="Glutathione-S-Trfase_C-like"/>
</dbReference>
<dbReference type="Pfam" id="PF00043">
    <property type="entry name" value="GST_C"/>
    <property type="match status" value="1"/>
</dbReference>
<evidence type="ECO:0000313" key="5">
    <source>
        <dbReference type="EMBL" id="OWY28399.1"/>
    </source>
</evidence>
<dbReference type="FunFam" id="3.40.30.10:FF:000039">
    <property type="entry name" value="Glutathione S-transferase domain"/>
    <property type="match status" value="1"/>
</dbReference>
<gene>
    <name evidence="5" type="ORF">CEJ42_14275</name>
</gene>
<evidence type="ECO:0000313" key="6">
    <source>
        <dbReference type="Proteomes" id="UP000197596"/>
    </source>
</evidence>
<organism evidence="5 6">
    <name type="scientific">Herbaspirillum robiniae</name>
    <dbReference type="NCBI Taxonomy" id="2014887"/>
    <lineage>
        <taxon>Bacteria</taxon>
        <taxon>Pseudomonadati</taxon>
        <taxon>Pseudomonadota</taxon>
        <taxon>Betaproteobacteria</taxon>
        <taxon>Burkholderiales</taxon>
        <taxon>Oxalobacteraceae</taxon>
        <taxon>Herbaspirillum</taxon>
    </lineage>
</organism>
<evidence type="ECO:0000256" key="1">
    <source>
        <dbReference type="ARBA" id="ARBA00007409"/>
    </source>
</evidence>
<dbReference type="EMBL" id="NJGU01000007">
    <property type="protein sequence ID" value="OWY28399.1"/>
    <property type="molecule type" value="Genomic_DNA"/>
</dbReference>
<comment type="caution">
    <text evidence="5">The sequence shown here is derived from an EMBL/GenBank/DDBJ whole genome shotgun (WGS) entry which is preliminary data.</text>
</comment>
<dbReference type="AlphaFoldDB" id="A0A246WPU3"/>
<dbReference type="InterPro" id="IPR004045">
    <property type="entry name" value="Glutathione_S-Trfase_N"/>
</dbReference>
<dbReference type="SFLD" id="SFLDG00358">
    <property type="entry name" value="Main_(cytGST)"/>
    <property type="match status" value="1"/>
</dbReference>
<evidence type="ECO:0000259" key="4">
    <source>
        <dbReference type="PROSITE" id="PS50405"/>
    </source>
</evidence>
<dbReference type="SFLD" id="SFLDG01151">
    <property type="entry name" value="Main.2:_Nu-like"/>
    <property type="match status" value="1"/>
</dbReference>
<dbReference type="InterPro" id="IPR040079">
    <property type="entry name" value="Glutathione_S-Trfase"/>
</dbReference>
<evidence type="ECO:0000259" key="3">
    <source>
        <dbReference type="PROSITE" id="PS50404"/>
    </source>
</evidence>
<dbReference type="CDD" id="cd03206">
    <property type="entry name" value="GST_C_7"/>
    <property type="match status" value="1"/>
</dbReference>
<feature type="domain" description="GST N-terminal" evidence="3">
    <location>
        <begin position="5"/>
        <end position="86"/>
    </location>
</feature>
<dbReference type="RefSeq" id="WP_088751517.1">
    <property type="nucleotide sequence ID" value="NZ_NJGU01000007.1"/>
</dbReference>
<dbReference type="InterPro" id="IPR036282">
    <property type="entry name" value="Glutathione-S-Trfase_C_sf"/>
</dbReference>
<dbReference type="InterPro" id="IPR036249">
    <property type="entry name" value="Thioredoxin-like_sf"/>
</dbReference>
<dbReference type="Gene3D" id="1.20.1050.10">
    <property type="match status" value="1"/>
</dbReference>
<proteinExistence type="inferred from homology"/>
<sequence>MTTQQPIRLYSFPLSGHVHRVKLLLSMLELPHEVIEVNVPAGEHKQADFIRLNPRGQIPVIVDGDVTLYDSTAILVYLAKRYGGEQWLPSDPVGAAHVQQFLSLAAGEIFEGPNRVRLVKLFKSEIDYALAHRKTLAVLGLLEQHLDKREFLAAAHATIADLACYAYVAHVPEGGVDLAPYANVRRWIARVEQLPRFVPMKASPHAIAA</sequence>
<dbReference type="PANTHER" id="PTHR44051">
    <property type="entry name" value="GLUTATHIONE S-TRANSFERASE-RELATED"/>
    <property type="match status" value="1"/>
</dbReference>
<dbReference type="PROSITE" id="PS50405">
    <property type="entry name" value="GST_CTER"/>
    <property type="match status" value="1"/>
</dbReference>
<dbReference type="PROSITE" id="PS50404">
    <property type="entry name" value="GST_NTER"/>
    <property type="match status" value="1"/>
</dbReference>
<dbReference type="PANTHER" id="PTHR44051:SF2">
    <property type="entry name" value="HYPOTHETICAL GLUTATHIONE S-TRANSFERASE LIKE PROTEIN"/>
    <property type="match status" value="1"/>
</dbReference>
<dbReference type="InterPro" id="IPR004046">
    <property type="entry name" value="GST_C"/>
</dbReference>
<dbReference type="Proteomes" id="UP000197596">
    <property type="component" value="Unassembled WGS sequence"/>
</dbReference>
<dbReference type="SUPFAM" id="SSF47616">
    <property type="entry name" value="GST C-terminal domain-like"/>
    <property type="match status" value="1"/>
</dbReference>
<feature type="domain" description="GST C-terminal" evidence="4">
    <location>
        <begin position="91"/>
        <end position="209"/>
    </location>
</feature>
<evidence type="ECO:0000256" key="2">
    <source>
        <dbReference type="ARBA" id="ARBA00022679"/>
    </source>
</evidence>